<evidence type="ECO:0000313" key="1">
    <source>
        <dbReference type="EMBL" id="EKJ94368.1"/>
    </source>
</evidence>
<comment type="caution">
    <text evidence="1">The sequence shown here is derived from an EMBL/GenBank/DDBJ whole genome shotgun (WGS) entry which is preliminary data.</text>
</comment>
<evidence type="ECO:0000313" key="2">
    <source>
        <dbReference type="Proteomes" id="UP000017668"/>
    </source>
</evidence>
<sequence>MPNTSIPAAAEGMSEINVEKRIAELAQEISLLLDRTAQPATLMIFPASTRLEPRFETNICVGQSALSSALIEGVDNIDAARSIVDLLNYALESMSGDENLRTEANALQFGMNGLGKHLTAAKTEVEKARSFVGGS</sequence>
<reference evidence="1 2" key="1">
    <citation type="journal article" date="2013" name="Genome Announc.">
        <title>Genome Sequence of Rhizobium lupini HPC(L) Isolated from Saline Desert Soil, Kutch (Gujarat).</title>
        <authorList>
            <person name="Agarwal L."/>
            <person name="Purohit H.J."/>
        </authorList>
    </citation>
    <scope>NUCLEOTIDE SEQUENCE [LARGE SCALE GENOMIC DNA]</scope>
    <source>
        <strain evidence="2">HPC(L)</strain>
    </source>
</reference>
<protein>
    <submittedName>
        <fullName evidence="1">Uncharacterized protein</fullName>
    </submittedName>
</protein>
<gene>
    <name evidence="1" type="ORF">C241_19417</name>
</gene>
<proteinExistence type="predicted"/>
<name>A0ABN0HIJ9_RHILU</name>
<dbReference type="Proteomes" id="UP000017668">
    <property type="component" value="Unassembled WGS sequence"/>
</dbReference>
<accession>A0ABN0HIJ9</accession>
<dbReference type="EMBL" id="AMQQ01000029">
    <property type="protein sequence ID" value="EKJ94368.1"/>
    <property type="molecule type" value="Genomic_DNA"/>
</dbReference>
<dbReference type="RefSeq" id="WP_006699653.1">
    <property type="nucleotide sequence ID" value="NZ_AMQQ01000029.1"/>
</dbReference>
<organism evidence="1 2">
    <name type="scientific">Bradyrhizobium lupini HPC(L)</name>
    <dbReference type="NCBI Taxonomy" id="1229491"/>
    <lineage>
        <taxon>Bacteria</taxon>
        <taxon>Pseudomonadati</taxon>
        <taxon>Pseudomonadota</taxon>
        <taxon>Alphaproteobacteria</taxon>
        <taxon>Hyphomicrobiales</taxon>
        <taxon>Nitrobacteraceae</taxon>
        <taxon>Bradyrhizobium</taxon>
    </lineage>
</organism>
<keyword evidence="2" id="KW-1185">Reference proteome</keyword>